<protein>
    <recommendedName>
        <fullName evidence="3">DUF4221 domain-containing protein</fullName>
    </recommendedName>
</protein>
<evidence type="ECO:0000313" key="1">
    <source>
        <dbReference type="EMBL" id="GEO20281.1"/>
    </source>
</evidence>
<comment type="caution">
    <text evidence="1">The sequence shown here is derived from an EMBL/GenBank/DDBJ whole genome shotgun (WGS) entry which is preliminary data.</text>
</comment>
<dbReference type="Pfam" id="PF13970">
    <property type="entry name" value="DUF4221"/>
    <property type="match status" value="1"/>
</dbReference>
<sequence>MKNYAILVSLIVLFSCSENKTISEDIGEFNLSQDTVLIDPKGSIINLKYGLNSPGPTKDGEFLYHYTYGETKLDKINIKSLELEKTIQFEKEGPNGIGNYIAGFAATAEDQLMIWSYGLNAIFDENGKKIKDLNLEKIAIEVSGSEIFPIKLMLHPTDPNKVFGLYVKWEDNQYFILKFDVENESFEKILLPETEKLDEYQMKIEIDGNPAGGFGPIPFPTLNQNKIIMTNDAFNEAYVFDINLDSLYLKSWTSQLTANQNEYKLPKTVDMVQRDEHTRKYYESINFSTPKWDPVSRRYIRLSYKIIYGEDLDENGQHEETGAEVFLTVLDENLNFVKETFLDQYRKKPRNHFFKDNKIWFYENIDDELGFVRITVD</sequence>
<reference evidence="1 2" key="1">
    <citation type="submission" date="2019-07" db="EMBL/GenBank/DDBJ databases">
        <title>Whole genome shotgun sequence of Cyclobacterium qasimii NBRC 106168.</title>
        <authorList>
            <person name="Hosoyama A."/>
            <person name="Uohara A."/>
            <person name="Ohji S."/>
            <person name="Ichikawa N."/>
        </authorList>
    </citation>
    <scope>NUCLEOTIDE SEQUENCE [LARGE SCALE GENOMIC DNA]</scope>
    <source>
        <strain evidence="1 2">NBRC 106168</strain>
    </source>
</reference>
<dbReference type="PROSITE" id="PS51257">
    <property type="entry name" value="PROKAR_LIPOPROTEIN"/>
    <property type="match status" value="1"/>
</dbReference>
<proteinExistence type="predicted"/>
<evidence type="ECO:0000313" key="2">
    <source>
        <dbReference type="Proteomes" id="UP000321301"/>
    </source>
</evidence>
<dbReference type="RefSeq" id="WP_020891028.1">
    <property type="nucleotide sequence ID" value="NZ_BJYV01000002.1"/>
</dbReference>
<dbReference type="InterPro" id="IPR025316">
    <property type="entry name" value="DUF4221"/>
</dbReference>
<dbReference type="EMBL" id="BJYV01000002">
    <property type="protein sequence ID" value="GEO20281.1"/>
    <property type="molecule type" value="Genomic_DNA"/>
</dbReference>
<organism evidence="1 2">
    <name type="scientific">Cyclobacterium qasimii</name>
    <dbReference type="NCBI Taxonomy" id="1350429"/>
    <lineage>
        <taxon>Bacteria</taxon>
        <taxon>Pseudomonadati</taxon>
        <taxon>Bacteroidota</taxon>
        <taxon>Cytophagia</taxon>
        <taxon>Cytophagales</taxon>
        <taxon>Cyclobacteriaceae</taxon>
        <taxon>Cyclobacterium</taxon>
    </lineage>
</organism>
<gene>
    <name evidence="1" type="ORF">CQA01_08150</name>
</gene>
<name>A0A512C7V3_9BACT</name>
<accession>A0A512C7V3</accession>
<dbReference type="AlphaFoldDB" id="A0A512C7V3"/>
<keyword evidence="2" id="KW-1185">Reference proteome</keyword>
<evidence type="ECO:0008006" key="3">
    <source>
        <dbReference type="Google" id="ProtNLM"/>
    </source>
</evidence>
<dbReference type="Proteomes" id="UP000321301">
    <property type="component" value="Unassembled WGS sequence"/>
</dbReference>